<dbReference type="InterPro" id="IPR058031">
    <property type="entry name" value="AAA_lid_NorR"/>
</dbReference>
<organism evidence="11 12">
    <name type="scientific">Mesorhizobium qingshengii</name>
    <dbReference type="NCBI Taxonomy" id="1165689"/>
    <lineage>
        <taxon>Bacteria</taxon>
        <taxon>Pseudomonadati</taxon>
        <taxon>Pseudomonadota</taxon>
        <taxon>Alphaproteobacteria</taxon>
        <taxon>Hyphomicrobiales</taxon>
        <taxon>Phyllobacteriaceae</taxon>
        <taxon>Mesorhizobium</taxon>
    </lineage>
</organism>
<dbReference type="PROSITE" id="PS50110">
    <property type="entry name" value="RESPONSE_REGULATORY"/>
    <property type="match status" value="1"/>
</dbReference>
<evidence type="ECO:0000313" key="11">
    <source>
        <dbReference type="EMBL" id="SDA98914.1"/>
    </source>
</evidence>
<evidence type="ECO:0000313" key="12">
    <source>
        <dbReference type="Proteomes" id="UP000198588"/>
    </source>
</evidence>
<reference evidence="11 12" key="1">
    <citation type="submission" date="2016-10" db="EMBL/GenBank/DDBJ databases">
        <authorList>
            <person name="de Groot N.N."/>
        </authorList>
    </citation>
    <scope>NUCLEOTIDE SEQUENCE [LARGE SCALE GENOMIC DNA]</scope>
    <source>
        <strain evidence="11 12">CGMCC 1.12097</strain>
    </source>
</reference>
<dbReference type="Pfam" id="PF00158">
    <property type="entry name" value="Sigma54_activat"/>
    <property type="match status" value="1"/>
</dbReference>
<evidence type="ECO:0000256" key="6">
    <source>
        <dbReference type="ARBA" id="ARBA00023159"/>
    </source>
</evidence>
<dbReference type="InterPro" id="IPR025944">
    <property type="entry name" value="Sigma_54_int_dom_CS"/>
</dbReference>
<dbReference type="CDD" id="cd00009">
    <property type="entry name" value="AAA"/>
    <property type="match status" value="1"/>
</dbReference>
<dbReference type="SMART" id="SM00382">
    <property type="entry name" value="AAA"/>
    <property type="match status" value="1"/>
</dbReference>
<keyword evidence="2" id="KW-0067">ATP-binding</keyword>
<dbReference type="Pfam" id="PF25601">
    <property type="entry name" value="AAA_lid_14"/>
    <property type="match status" value="1"/>
</dbReference>
<dbReference type="PROSITE" id="PS00688">
    <property type="entry name" value="SIGMA54_INTERACT_3"/>
    <property type="match status" value="1"/>
</dbReference>
<dbReference type="SUPFAM" id="SSF52172">
    <property type="entry name" value="CheY-like"/>
    <property type="match status" value="1"/>
</dbReference>
<dbReference type="OrthoDB" id="9762726at2"/>
<dbReference type="InterPro" id="IPR027417">
    <property type="entry name" value="P-loop_NTPase"/>
</dbReference>
<evidence type="ECO:0000259" key="10">
    <source>
        <dbReference type="PROSITE" id="PS50110"/>
    </source>
</evidence>
<dbReference type="Pfam" id="PF02954">
    <property type="entry name" value="HTH_8"/>
    <property type="match status" value="1"/>
</dbReference>
<dbReference type="Gene3D" id="1.10.10.60">
    <property type="entry name" value="Homeodomain-like"/>
    <property type="match status" value="1"/>
</dbReference>
<evidence type="ECO:0000256" key="8">
    <source>
        <dbReference type="PROSITE-ProRule" id="PRU00169"/>
    </source>
</evidence>
<dbReference type="InterPro" id="IPR009057">
    <property type="entry name" value="Homeodomain-like_sf"/>
</dbReference>
<dbReference type="GO" id="GO:0006355">
    <property type="term" value="P:regulation of DNA-templated transcription"/>
    <property type="evidence" value="ECO:0007669"/>
    <property type="project" value="InterPro"/>
</dbReference>
<keyword evidence="3" id="KW-0902">Two-component regulatory system</keyword>
<dbReference type="PROSITE" id="PS50045">
    <property type="entry name" value="SIGMA54_INTERACT_4"/>
    <property type="match status" value="1"/>
</dbReference>
<dbReference type="FunFam" id="3.40.50.300:FF:000006">
    <property type="entry name" value="DNA-binding transcriptional regulator NtrC"/>
    <property type="match status" value="1"/>
</dbReference>
<keyword evidence="1" id="KW-0547">Nucleotide-binding</keyword>
<dbReference type="Gene3D" id="1.10.8.60">
    <property type="match status" value="1"/>
</dbReference>
<comment type="caution">
    <text evidence="8">Lacks conserved residue(s) required for the propagation of feature annotation.</text>
</comment>
<evidence type="ECO:0000256" key="5">
    <source>
        <dbReference type="ARBA" id="ARBA00023125"/>
    </source>
</evidence>
<accession>A0A1G5ZVW6</accession>
<evidence type="ECO:0000256" key="4">
    <source>
        <dbReference type="ARBA" id="ARBA00023015"/>
    </source>
</evidence>
<dbReference type="Gene3D" id="3.40.50.2300">
    <property type="match status" value="1"/>
</dbReference>
<feature type="domain" description="Response regulatory" evidence="10">
    <location>
        <begin position="6"/>
        <end position="121"/>
    </location>
</feature>
<dbReference type="Proteomes" id="UP000198588">
    <property type="component" value="Unassembled WGS sequence"/>
</dbReference>
<dbReference type="InterPro" id="IPR003593">
    <property type="entry name" value="AAA+_ATPase"/>
</dbReference>
<dbReference type="PROSITE" id="PS00675">
    <property type="entry name" value="SIGMA54_INTERACT_1"/>
    <property type="match status" value="1"/>
</dbReference>
<dbReference type="RefSeq" id="WP_038655230.1">
    <property type="nucleotide sequence ID" value="NZ_FMXM01000036.1"/>
</dbReference>
<dbReference type="InterPro" id="IPR001789">
    <property type="entry name" value="Sig_transdc_resp-reg_receiver"/>
</dbReference>
<dbReference type="STRING" id="1165689.SAMN02927914_06392"/>
<dbReference type="PANTHER" id="PTHR32071">
    <property type="entry name" value="TRANSCRIPTIONAL REGULATORY PROTEIN"/>
    <property type="match status" value="1"/>
</dbReference>
<keyword evidence="6" id="KW-0010">Activator</keyword>
<dbReference type="PRINTS" id="PR01590">
    <property type="entry name" value="HTHFIS"/>
</dbReference>
<evidence type="ECO:0000259" key="9">
    <source>
        <dbReference type="PROSITE" id="PS50045"/>
    </source>
</evidence>
<feature type="domain" description="Sigma-54 factor interaction" evidence="9">
    <location>
        <begin position="164"/>
        <end position="393"/>
    </location>
</feature>
<keyword evidence="4" id="KW-0805">Transcription regulation</keyword>
<dbReference type="InterPro" id="IPR011006">
    <property type="entry name" value="CheY-like_superfamily"/>
</dbReference>
<dbReference type="PROSITE" id="PS00676">
    <property type="entry name" value="SIGMA54_INTERACT_2"/>
    <property type="match status" value="1"/>
</dbReference>
<name>A0A1G5ZVW6_9HYPH</name>
<protein>
    <submittedName>
        <fullName evidence="11">Two component, sigma54 specific, transcriptional regulator, Fis family</fullName>
    </submittedName>
</protein>
<dbReference type="InterPro" id="IPR025662">
    <property type="entry name" value="Sigma_54_int_dom_ATP-bd_1"/>
</dbReference>
<evidence type="ECO:0000256" key="1">
    <source>
        <dbReference type="ARBA" id="ARBA00022741"/>
    </source>
</evidence>
<dbReference type="GO" id="GO:0043565">
    <property type="term" value="F:sequence-specific DNA binding"/>
    <property type="evidence" value="ECO:0007669"/>
    <property type="project" value="InterPro"/>
</dbReference>
<dbReference type="AlphaFoldDB" id="A0A1G5ZVW6"/>
<dbReference type="SUPFAM" id="SSF46689">
    <property type="entry name" value="Homeodomain-like"/>
    <property type="match status" value="1"/>
</dbReference>
<dbReference type="Gene3D" id="3.40.50.300">
    <property type="entry name" value="P-loop containing nucleotide triphosphate hydrolases"/>
    <property type="match status" value="1"/>
</dbReference>
<keyword evidence="7" id="KW-0804">Transcription</keyword>
<evidence type="ECO:0000256" key="2">
    <source>
        <dbReference type="ARBA" id="ARBA00022840"/>
    </source>
</evidence>
<dbReference type="InterPro" id="IPR002078">
    <property type="entry name" value="Sigma_54_int"/>
</dbReference>
<sequence length="485" mass="54058">MDEPGTVVIVSRQGSDWTWPLHVLAERYAYRVVLAHSFSEALTTMATIHVDLAIAEDHEGEDAGLTFLTSLRVSHPDITRIYVTSKSDCISEPALSQAAIYQFLLKPVDASQLGLLVERALETRELARRHRILSREFKISGDGLIFGERKNAAFRAESQRFEKLVYVSAKMAELCDLARQAAKTELPILIEGETGTGKELLARAIHYNSMRRASPLLVQNCGGVPDELLQSELFGHKRGSFTGAISDRLGLFRAADGGTVFLDEISEVSPSFQVSLLRFLQEGEVKPLGSDRVTHCDVRIIVASNRRLKNLVARGEFRQDLYFRLKGFEFEVPSLRERPEDIGPLAEFFAAKHADAIGRKILGITANTIEKLSSGEFPGNVRELENEIRRMVALAKDGEYLTTRNMSATLLAAPPRRSSEAVAFLPEGVTLKDQVESLEKQIVSRALVRNHWNQSRTANELGLSRVGLANKIKRYSLNEHGQQHQ</sequence>
<dbReference type="GO" id="GO:0000160">
    <property type="term" value="P:phosphorelay signal transduction system"/>
    <property type="evidence" value="ECO:0007669"/>
    <property type="project" value="UniProtKB-KW"/>
</dbReference>
<proteinExistence type="predicted"/>
<dbReference type="PANTHER" id="PTHR32071:SF117">
    <property type="entry name" value="PTS-DEPENDENT DIHYDROXYACETONE KINASE OPERON REGULATORY PROTEIN-RELATED"/>
    <property type="match status" value="1"/>
</dbReference>
<dbReference type="GO" id="GO:0005524">
    <property type="term" value="F:ATP binding"/>
    <property type="evidence" value="ECO:0007669"/>
    <property type="project" value="UniProtKB-KW"/>
</dbReference>
<evidence type="ECO:0000256" key="3">
    <source>
        <dbReference type="ARBA" id="ARBA00023012"/>
    </source>
</evidence>
<dbReference type="InterPro" id="IPR025943">
    <property type="entry name" value="Sigma_54_int_dom_ATP-bd_2"/>
</dbReference>
<dbReference type="InterPro" id="IPR002197">
    <property type="entry name" value="HTH_Fis"/>
</dbReference>
<dbReference type="EMBL" id="FMXM01000036">
    <property type="protein sequence ID" value="SDA98914.1"/>
    <property type="molecule type" value="Genomic_DNA"/>
</dbReference>
<dbReference type="SUPFAM" id="SSF52540">
    <property type="entry name" value="P-loop containing nucleoside triphosphate hydrolases"/>
    <property type="match status" value="1"/>
</dbReference>
<evidence type="ECO:0000256" key="7">
    <source>
        <dbReference type="ARBA" id="ARBA00023163"/>
    </source>
</evidence>
<keyword evidence="5" id="KW-0238">DNA-binding</keyword>
<gene>
    <name evidence="11" type="ORF">SAMN02927914_06392</name>
</gene>